<name>A0A9W6P7K8_9ACTN</name>
<dbReference type="EMBL" id="BSQG01000004">
    <property type="protein sequence ID" value="GLU48645.1"/>
    <property type="molecule type" value="Genomic_DNA"/>
</dbReference>
<protein>
    <recommendedName>
        <fullName evidence="3">Type I-E CRISPR-associated protein Cse1/CasA</fullName>
    </recommendedName>
</protein>
<dbReference type="InterPro" id="IPR013381">
    <property type="entry name" value="CRISPR-assoc_prot_Cse1"/>
</dbReference>
<organism evidence="1 2">
    <name type="scientific">Nocardiopsis ansamitocini</name>
    <dbReference type="NCBI Taxonomy" id="1670832"/>
    <lineage>
        <taxon>Bacteria</taxon>
        <taxon>Bacillati</taxon>
        <taxon>Actinomycetota</taxon>
        <taxon>Actinomycetes</taxon>
        <taxon>Streptosporangiales</taxon>
        <taxon>Nocardiopsidaceae</taxon>
        <taxon>Nocardiopsis</taxon>
    </lineage>
</organism>
<dbReference type="Proteomes" id="UP001165092">
    <property type="component" value="Unassembled WGS sequence"/>
</dbReference>
<sequence length="517" mass="57901">MQSLFTTAQHTIDIVAPTPPAYGAVWLVLTTLTYRITGLDRQDTPQEWEKRRDAWYRHGTFTSVPPELRDSAGGAAESNPVEEYFERYADAFFLFGDKPFLQDRRLAAECKQTSGVNKFVLGRPTGVNSATWWTRHHKDKQTPIPPAEAIWWLLVQWYYGAAGQITAREVDGKSSSSSRSGMLRGSMVYIPRGKTLFESLLRSLVPPGEAAPDPGVAAFADECPWEWEAWPSPGRPALQPGGMCALLSAVHNHSMLLVRDDNGDVADVYRTWAYRNPWPALKKIPFLSYEHSKGNTRKANPSRALWRELDALLPSARNNAQPSRDGYLPPAFLAERPDEGIGIAGLTAVAFHQDPKTVDYAWWLSQTPVALAEFLTAADENERAMVAAEIQQLLQTFDTEAWLLRSALRSAWRNGVRSGPKEKLLEAWPNRATPLFWKRAENLFYGLLSGDQSTAPAGDGSQGQHRGQRAIRALTCEIYDEVTDLVVHAETATSADYLLRRAVIRHRPRLNQTAHRK</sequence>
<evidence type="ECO:0008006" key="3">
    <source>
        <dbReference type="Google" id="ProtNLM"/>
    </source>
</evidence>
<reference evidence="1" key="1">
    <citation type="submission" date="2023-02" db="EMBL/GenBank/DDBJ databases">
        <title>Nocardiopsis ansamitocini NBRC 112285.</title>
        <authorList>
            <person name="Ichikawa N."/>
            <person name="Sato H."/>
            <person name="Tonouchi N."/>
        </authorList>
    </citation>
    <scope>NUCLEOTIDE SEQUENCE</scope>
    <source>
        <strain evidence="1">NBRC 112285</strain>
    </source>
</reference>
<dbReference type="AlphaFoldDB" id="A0A9W6P7K8"/>
<dbReference type="Pfam" id="PF09481">
    <property type="entry name" value="CRISPR_Cse1"/>
    <property type="match status" value="1"/>
</dbReference>
<evidence type="ECO:0000313" key="2">
    <source>
        <dbReference type="Proteomes" id="UP001165092"/>
    </source>
</evidence>
<accession>A0A9W6P7K8</accession>
<keyword evidence="2" id="KW-1185">Reference proteome</keyword>
<proteinExistence type="predicted"/>
<gene>
    <name evidence="1" type="ORF">Nans01_29960</name>
</gene>
<evidence type="ECO:0000313" key="1">
    <source>
        <dbReference type="EMBL" id="GLU48645.1"/>
    </source>
</evidence>
<dbReference type="NCBIfam" id="TIGR02547">
    <property type="entry name" value="casA_cse1"/>
    <property type="match status" value="1"/>
</dbReference>
<comment type="caution">
    <text evidence="1">The sequence shown here is derived from an EMBL/GenBank/DDBJ whole genome shotgun (WGS) entry which is preliminary data.</text>
</comment>